<feature type="domain" description="DUF4815" evidence="1">
    <location>
        <begin position="5"/>
        <end position="578"/>
    </location>
</feature>
<evidence type="ECO:0000259" key="1">
    <source>
        <dbReference type="Pfam" id="PF16075"/>
    </source>
</evidence>
<keyword evidence="3" id="KW-1185">Reference proteome</keyword>
<organism evidence="2 3">
    <name type="scientific">Tepidimonas charontis</name>
    <dbReference type="NCBI Taxonomy" id="2267262"/>
    <lineage>
        <taxon>Bacteria</taxon>
        <taxon>Pseudomonadati</taxon>
        <taxon>Pseudomonadota</taxon>
        <taxon>Betaproteobacteria</taxon>
        <taxon>Burkholderiales</taxon>
        <taxon>Tepidimonas</taxon>
    </lineage>
</organism>
<gene>
    <name evidence="2" type="ORF">Tchar_01911</name>
</gene>
<dbReference type="Proteomes" id="UP000318294">
    <property type="component" value="Unassembled WGS sequence"/>
</dbReference>
<proteinExistence type="predicted"/>
<dbReference type="AlphaFoldDB" id="A0A554XB19"/>
<accession>A0A554XB19</accession>
<comment type="caution">
    <text evidence="2">The sequence shown here is derived from an EMBL/GenBank/DDBJ whole genome shotgun (WGS) entry which is preliminary data.</text>
</comment>
<dbReference type="EMBL" id="VJON01000033">
    <property type="protein sequence ID" value="TSE33030.1"/>
    <property type="molecule type" value="Genomic_DNA"/>
</dbReference>
<reference evidence="2 3" key="1">
    <citation type="submission" date="2019-07" db="EMBL/GenBank/DDBJ databases">
        <title>Tepidimonas charontis SPSP-6 draft genome.</title>
        <authorList>
            <person name="Da Costa M.S."/>
            <person name="Froufe H.J.C."/>
            <person name="Egas C."/>
            <person name="Albuquerque L."/>
        </authorList>
    </citation>
    <scope>NUCLEOTIDE SEQUENCE [LARGE SCALE GENOMIC DNA]</scope>
    <source>
        <strain evidence="2 3">SPSP-6</strain>
    </source>
</reference>
<protein>
    <recommendedName>
        <fullName evidence="1">DUF4815 domain-containing protein</fullName>
    </recommendedName>
</protein>
<evidence type="ECO:0000313" key="2">
    <source>
        <dbReference type="EMBL" id="TSE33030.1"/>
    </source>
</evidence>
<evidence type="ECO:0000313" key="3">
    <source>
        <dbReference type="Proteomes" id="UP000318294"/>
    </source>
</evidence>
<dbReference type="RefSeq" id="WP_144328832.1">
    <property type="nucleotide sequence ID" value="NZ_VJON01000033.1"/>
</dbReference>
<dbReference type="OrthoDB" id="2463879at2"/>
<sequence>MLERYYNRFDPAKRYTELLFRAGDGLQSAELNELQAILKHRVKSIADAVLKDGDLIEGGAILIDPQTGQTTCAAARLYLAGSVHEVPAATFALPTTGRVTIGARLRRRTITELDDPSLRDPAVGTRNYQEPGAGRLEETVVWGWVGDAASDGQTGEFYPIATVIEGVLQNKERPPAFDGVTQVVARYDFEANGHYIVDGFETRFLERRSDGKLVFQVKAGTANVLGYKVERAHDERLVLDFDPDLATVLAEPRVFTPDAQGKMRVTTGYAPIARVVRVQGTKRKTVTVAHGVFSGATDTLPDAAVVQVLEVKQGATVYQAGSDYTVAGNALNWSPAGAEPAPGSSYTVTYDYIAQLTPTEIDEEGFTVEGLVAGTLVQTDYEWRMPRMDALCLSRDGLIQRIKGVSVERSPVAPSVPPDLLRLCDLAFTWRNTSPVRVLASGVRAVPTAELEAMRSDIGRLFDLVARERLSNDITLREPAAKKGVFADPFRDDDLRDAGASQNAVCVLGQLMAPIAATPLGPYLTAIQTLPHAYRAVLEQTARTGTMKVNPYQAAEVAPAQVTLTPAADYWQETATQWAAAVTESFVWGSGSLASSSTSRSVETVSRTETAIPTLRPITVAVRAAGFGPNESVSAMRFDGIALAVPTGLKADAQGVVQTTFTIPSGVPSGVKRFEIEGSGGSRGQANFEGRGVLVTVTQRERIRTDTWRWDPPPPPPPPVWWGWDPLAQTFTLPSAQQVAAVELWFTVRGSRAVTVQIRETIAGMPSRAVLTEGRIEASAIQTTGTTRIVFDRPARLEGGVEYALVVLTDDADCAVAIAELGKWDSANGRWVTAQPYQVGVLLSSSNASTWTAHQDKDLAFRLLGVQTTQSSRAVTLATQVQVTDATDLMVLGAVELPATGCAAVARVTLEGGRVLTAPPNTTIRLEAPYTGKVDVALDITGTATATPVVYPGWQLVAGTLAANATYVSRAIPAAASFKARVIAEVFAPGSSSVTAKAESGTAGQFASLPVVKAEPIGDGWVEIEWSAASLSGVGADKTTRVRLEIANSAAHRAAVRALRAVIV</sequence>
<dbReference type="Pfam" id="PF16075">
    <property type="entry name" value="DUF4815"/>
    <property type="match status" value="1"/>
</dbReference>
<dbReference type="InterPro" id="IPR032096">
    <property type="entry name" value="DUF4815"/>
</dbReference>
<name>A0A554XB19_9BURK</name>